<dbReference type="InterPro" id="IPR038766">
    <property type="entry name" value="Membrane_comp_ABC_pdt"/>
</dbReference>
<dbReference type="SUPFAM" id="SSF101967">
    <property type="entry name" value="Adhesin YadA, collagen-binding domain"/>
    <property type="match status" value="1"/>
</dbReference>
<dbReference type="Gene3D" id="1.10.287.950">
    <property type="entry name" value="Methyl-accepting chemotaxis protein"/>
    <property type="match status" value="1"/>
</dbReference>
<dbReference type="InterPro" id="IPR003838">
    <property type="entry name" value="ABC3_permease_C"/>
</dbReference>
<dbReference type="InterPro" id="IPR023908">
    <property type="entry name" value="xxxLxxG_rpt"/>
</dbReference>
<name>A0A5D0WKC0_9FIRM</name>
<evidence type="ECO:0000256" key="3">
    <source>
        <dbReference type="ARBA" id="ARBA00022692"/>
    </source>
</evidence>
<feature type="transmembrane region" description="Helical" evidence="6">
    <location>
        <begin position="476"/>
        <end position="499"/>
    </location>
</feature>
<dbReference type="NCBIfam" id="TIGR03057">
    <property type="entry name" value="xxxLxxG_by_4"/>
    <property type="match status" value="2"/>
</dbReference>
<keyword evidence="5 6" id="KW-0472">Membrane</keyword>
<feature type="transmembrane region" description="Helical" evidence="6">
    <location>
        <begin position="889"/>
        <end position="912"/>
    </location>
</feature>
<keyword evidence="4 6" id="KW-1133">Transmembrane helix</keyword>
<dbReference type="PANTHER" id="PTHR30287">
    <property type="entry name" value="MEMBRANE COMPONENT OF PREDICTED ABC SUPERFAMILY METABOLITE UPTAKE TRANSPORTER"/>
    <property type="match status" value="1"/>
</dbReference>
<gene>
    <name evidence="8" type="ORF">FXB42_12115</name>
</gene>
<keyword evidence="2" id="KW-1003">Cell membrane</keyword>
<evidence type="ECO:0000256" key="5">
    <source>
        <dbReference type="ARBA" id="ARBA00023136"/>
    </source>
</evidence>
<dbReference type="Proteomes" id="UP000322619">
    <property type="component" value="Unassembled WGS sequence"/>
</dbReference>
<proteinExistence type="predicted"/>
<accession>A0A5D0WKC0</accession>
<dbReference type="GO" id="GO:0005886">
    <property type="term" value="C:plasma membrane"/>
    <property type="evidence" value="ECO:0007669"/>
    <property type="project" value="UniProtKB-SubCell"/>
</dbReference>
<evidence type="ECO:0000259" key="7">
    <source>
        <dbReference type="Pfam" id="PF02687"/>
    </source>
</evidence>
<dbReference type="Pfam" id="PF02687">
    <property type="entry name" value="FtsX"/>
    <property type="match status" value="2"/>
</dbReference>
<evidence type="ECO:0000313" key="9">
    <source>
        <dbReference type="Proteomes" id="UP000322619"/>
    </source>
</evidence>
<keyword evidence="3 6" id="KW-0812">Transmembrane</keyword>
<comment type="subcellular location">
    <subcellularLocation>
        <location evidence="1">Cell membrane</location>
        <topology evidence="1">Multi-pass membrane protein</topology>
    </subcellularLocation>
</comment>
<feature type="domain" description="ABC3 transporter permease C-terminal" evidence="7">
    <location>
        <begin position="478"/>
        <end position="585"/>
    </location>
</feature>
<evidence type="ECO:0000256" key="6">
    <source>
        <dbReference type="SAM" id="Phobius"/>
    </source>
</evidence>
<feature type="domain" description="ABC3 transporter permease C-terminal" evidence="7">
    <location>
        <begin position="840"/>
        <end position="958"/>
    </location>
</feature>
<dbReference type="InterPro" id="IPR011049">
    <property type="entry name" value="Serralysin-like_metalloprot_C"/>
</dbReference>
<dbReference type="AlphaFoldDB" id="A0A5D0WKC0"/>
<feature type="transmembrane region" description="Helical" evidence="6">
    <location>
        <begin position="932"/>
        <end position="950"/>
    </location>
</feature>
<evidence type="ECO:0000313" key="8">
    <source>
        <dbReference type="EMBL" id="TYC84504.1"/>
    </source>
</evidence>
<feature type="transmembrane region" description="Helical" evidence="6">
    <location>
        <begin position="833"/>
        <end position="857"/>
    </location>
</feature>
<evidence type="ECO:0000256" key="2">
    <source>
        <dbReference type="ARBA" id="ARBA00022475"/>
    </source>
</evidence>
<dbReference type="EMBL" id="VSLA01000025">
    <property type="protein sequence ID" value="TYC84504.1"/>
    <property type="molecule type" value="Genomic_DNA"/>
</dbReference>
<reference evidence="8 9" key="1">
    <citation type="submission" date="2019-08" db="EMBL/GenBank/DDBJ databases">
        <title>Isolation and enrichment of carboxydotrophic bacteria from anaerobic sludge for the production of bio-based chemicals from syngas.</title>
        <authorList>
            <person name="Antares A.L."/>
            <person name="Moreira J."/>
            <person name="Diender M."/>
            <person name="Parshina S.N."/>
            <person name="Stams A.J.M."/>
            <person name="Alves M."/>
            <person name="Alves J.I."/>
            <person name="Sousa D.Z."/>
        </authorList>
    </citation>
    <scope>NUCLEOTIDE SEQUENCE [LARGE SCALE GENOMIC DNA]</scope>
    <source>
        <strain evidence="8 9">JM</strain>
    </source>
</reference>
<feature type="transmembrane region" description="Helical" evidence="6">
    <location>
        <begin position="519"/>
        <end position="546"/>
    </location>
</feature>
<feature type="transmembrane region" description="Helical" evidence="6">
    <location>
        <begin position="566"/>
        <end position="590"/>
    </location>
</feature>
<sequence>MVGFPMILNKRIIRELKENWVRYGALAFLIIFSLGLVVSMAGSTDVVNYTIDKNNEKNQLEDGEFSVYVPLTENQQRELEKIGASTEAAFYVDLPGPEKSVLRVFKNRNSINTIELEAGRLADQRGEIVLEKHYAEKHGIRVGQSIEVDQKNYLVTGIGTVPDYSNVVQNVSDVLADLKQFSIGFVSESEFNQLLAEDINVEYNYSYKLDGKLTDSELKEKLVDLDFDKTKVANKYMQEIIDTIEKGKNDLSGGVNDLADGTQKLANGANSLKQGTNELANGAGSLASGTDQLSSGLEELTSANATLNQAADDVFQGMLAQVNSEFANMGMTVTVTGDNYSSVIDSLIKTIDGSDANTVIVLNTMKAQLDSYKAFKDGLTAYTNGVESAYSGSVELSAGADSLHQGSEAVANGVNTLSNGSAELNSGMGELKNQVTNFINENMDYQYVNLITFLEADDNQRITSCKSDAAINKNSALIAGVIILTLIAYMISVFVIHTIDKESAVIGALYSMGYVKKELLKHFMILPMLVVTASALLGTGLGFMLIGENIKENVAYYSYPGYAMVFPPYLLIYGVLLPILIALLVNYTVINSKLSLAPLKLLRREKKQHQLTSIDLKEMGFINRYRIRQLLREIRGNITLFCGLSIAILLMVFGFSIYGSISAYVNNVASDVEYNYLYLLKYPMETAPTDATKAYTESLTADLYLTGGEMDVTVQGIDDQNPYFDFSLDGEKNEVVISDSVASKFGYQVGEEITLFDNLTDRNYNFRVKAVVNFASGLYIFMDIKDMRELFGQEEDYYNTLMSDQELDIEAGRIATVITVDKMVAAARQMFTMMYGLVITILAASVLLFAIVMYLLVKMMIDKSAFSISLIKVFGYNEREIKKLYLGTTFYTVALTTLIAIPASKMIINKIYPYMVSNVSAGMNATMSPQSYLIMVAIILSAYAIVNFMVGRHLKKISLVEILKERE</sequence>
<organism evidence="8 9">
    <name type="scientific">Acetobacterium wieringae</name>
    <dbReference type="NCBI Taxonomy" id="52694"/>
    <lineage>
        <taxon>Bacteria</taxon>
        <taxon>Bacillati</taxon>
        <taxon>Bacillota</taxon>
        <taxon>Clostridia</taxon>
        <taxon>Eubacteriales</taxon>
        <taxon>Eubacteriaceae</taxon>
        <taxon>Acetobacterium</taxon>
    </lineage>
</organism>
<evidence type="ECO:0000256" key="4">
    <source>
        <dbReference type="ARBA" id="ARBA00022989"/>
    </source>
</evidence>
<evidence type="ECO:0000256" key="1">
    <source>
        <dbReference type="ARBA" id="ARBA00004651"/>
    </source>
</evidence>
<dbReference type="PANTHER" id="PTHR30287:SF2">
    <property type="entry name" value="BLL1001 PROTEIN"/>
    <property type="match status" value="1"/>
</dbReference>
<feature type="transmembrane region" description="Helical" evidence="6">
    <location>
        <begin position="20"/>
        <end position="41"/>
    </location>
</feature>
<feature type="transmembrane region" description="Helical" evidence="6">
    <location>
        <begin position="638"/>
        <end position="658"/>
    </location>
</feature>
<protein>
    <submittedName>
        <fullName evidence="8">FtsX-like permease family protein</fullName>
    </submittedName>
</protein>
<comment type="caution">
    <text evidence="8">The sequence shown here is derived from an EMBL/GenBank/DDBJ whole genome shotgun (WGS) entry which is preliminary data.</text>
</comment>